<sequence length="95" mass="9560">MAVKPPPACREVSVLPSAFTVVSAEGGNASAEAPVAVSPAAPRLRQYGASEGSTRWEQESRGVDAAESHTNSHAAGAGPSGSETVDREGRGDGLT</sequence>
<protein>
    <submittedName>
        <fullName evidence="2">Uncharacterized protein</fullName>
    </submittedName>
</protein>
<gene>
    <name evidence="2" type="ORF">H0921_17005</name>
</gene>
<dbReference type="EMBL" id="JACEFB010000021">
    <property type="protein sequence ID" value="MBA2227861.1"/>
    <property type="molecule type" value="Genomic_DNA"/>
</dbReference>
<evidence type="ECO:0000256" key="1">
    <source>
        <dbReference type="SAM" id="MobiDB-lite"/>
    </source>
</evidence>
<dbReference type="Proteomes" id="UP000542342">
    <property type="component" value="Unassembled WGS sequence"/>
</dbReference>
<evidence type="ECO:0000313" key="2">
    <source>
        <dbReference type="EMBL" id="MBA2227861.1"/>
    </source>
</evidence>
<feature type="compositionally biased region" description="Basic and acidic residues" evidence="1">
    <location>
        <begin position="84"/>
        <end position="95"/>
    </location>
</feature>
<feature type="region of interest" description="Disordered" evidence="1">
    <location>
        <begin position="46"/>
        <end position="95"/>
    </location>
</feature>
<name>A0A7V8VH69_9BACT</name>
<proteinExistence type="predicted"/>
<evidence type="ECO:0000313" key="3">
    <source>
        <dbReference type="Proteomes" id="UP000542342"/>
    </source>
</evidence>
<reference evidence="2 3" key="1">
    <citation type="submission" date="2020-07" db="EMBL/GenBank/DDBJ databases">
        <title>Thermogemmata thermophila gen. nov., sp. nov., a novel moderate thermophilic planctomycete from a Kamchatka hot spring.</title>
        <authorList>
            <person name="Elcheninov A.G."/>
            <person name="Podosokorskaya O.A."/>
            <person name="Kovaleva O.L."/>
            <person name="Novikov A."/>
            <person name="Bonch-Osmolovskaya E.A."/>
            <person name="Toshchakov S.V."/>
            <person name="Kublanov I.V."/>
        </authorList>
    </citation>
    <scope>NUCLEOTIDE SEQUENCE [LARGE SCALE GENOMIC DNA]</scope>
    <source>
        <strain evidence="2 3">2918</strain>
    </source>
</reference>
<keyword evidence="3" id="KW-1185">Reference proteome</keyword>
<dbReference type="RefSeq" id="WP_194539726.1">
    <property type="nucleotide sequence ID" value="NZ_JACEFB010000021.1"/>
</dbReference>
<accession>A0A7V8VH69</accession>
<comment type="caution">
    <text evidence="2">The sequence shown here is derived from an EMBL/GenBank/DDBJ whole genome shotgun (WGS) entry which is preliminary data.</text>
</comment>
<organism evidence="2 3">
    <name type="scientific">Thermogemmata fonticola</name>
    <dbReference type="NCBI Taxonomy" id="2755323"/>
    <lineage>
        <taxon>Bacteria</taxon>
        <taxon>Pseudomonadati</taxon>
        <taxon>Planctomycetota</taxon>
        <taxon>Planctomycetia</taxon>
        <taxon>Gemmatales</taxon>
        <taxon>Gemmataceae</taxon>
        <taxon>Thermogemmata</taxon>
    </lineage>
</organism>
<dbReference type="AlphaFoldDB" id="A0A7V8VH69"/>
<feature type="compositionally biased region" description="Basic and acidic residues" evidence="1">
    <location>
        <begin position="54"/>
        <end position="67"/>
    </location>
</feature>